<evidence type="ECO:0000313" key="4">
    <source>
        <dbReference type="EMBL" id="MFC5661774.1"/>
    </source>
</evidence>
<protein>
    <submittedName>
        <fullName evidence="4">MerR family transcriptional regulator</fullName>
    </submittedName>
</protein>
<dbReference type="PANTHER" id="PTHR30204">
    <property type="entry name" value="REDOX-CYCLING DRUG-SENSING TRANSCRIPTIONAL ACTIVATOR SOXR"/>
    <property type="match status" value="1"/>
</dbReference>
<dbReference type="InterPro" id="IPR047057">
    <property type="entry name" value="MerR_fam"/>
</dbReference>
<organism evidence="4 5">
    <name type="scientific">Kitasatospora misakiensis</name>
    <dbReference type="NCBI Taxonomy" id="67330"/>
    <lineage>
        <taxon>Bacteria</taxon>
        <taxon>Bacillati</taxon>
        <taxon>Actinomycetota</taxon>
        <taxon>Actinomycetes</taxon>
        <taxon>Kitasatosporales</taxon>
        <taxon>Streptomycetaceae</taxon>
        <taxon>Kitasatospora</taxon>
    </lineage>
</organism>
<dbReference type="RefSeq" id="WP_380223361.1">
    <property type="nucleotide sequence ID" value="NZ_JBHSOF010000002.1"/>
</dbReference>
<dbReference type="PRINTS" id="PR00040">
    <property type="entry name" value="HTHMERR"/>
</dbReference>
<name>A0ABW0WYL0_9ACTN</name>
<feature type="compositionally biased region" description="Acidic residues" evidence="2">
    <location>
        <begin position="230"/>
        <end position="247"/>
    </location>
</feature>
<comment type="caution">
    <text evidence="4">The sequence shown here is derived from an EMBL/GenBank/DDBJ whole genome shotgun (WGS) entry which is preliminary data.</text>
</comment>
<feature type="region of interest" description="Disordered" evidence="2">
    <location>
        <begin position="230"/>
        <end position="256"/>
    </location>
</feature>
<dbReference type="EMBL" id="JBHSOF010000002">
    <property type="protein sequence ID" value="MFC5661774.1"/>
    <property type="molecule type" value="Genomic_DNA"/>
</dbReference>
<dbReference type="SMART" id="SM00422">
    <property type="entry name" value="HTH_MERR"/>
    <property type="match status" value="1"/>
</dbReference>
<dbReference type="PANTHER" id="PTHR30204:SF93">
    <property type="entry name" value="HTH MERR-TYPE DOMAIN-CONTAINING PROTEIN"/>
    <property type="match status" value="1"/>
</dbReference>
<dbReference type="InterPro" id="IPR000551">
    <property type="entry name" value="MerR-type_HTH_dom"/>
</dbReference>
<evidence type="ECO:0000256" key="1">
    <source>
        <dbReference type="ARBA" id="ARBA00023125"/>
    </source>
</evidence>
<feature type="domain" description="HTH merR-type" evidence="3">
    <location>
        <begin position="4"/>
        <end position="73"/>
    </location>
</feature>
<keyword evidence="5" id="KW-1185">Reference proteome</keyword>
<gene>
    <name evidence="4" type="ORF">ACFP3U_02115</name>
</gene>
<dbReference type="InterPro" id="IPR009061">
    <property type="entry name" value="DNA-bd_dom_put_sf"/>
</dbReference>
<sequence>MEVRLTVDELAARAGVTVRTVRFYGTKGLLPPPVLGARRVGWYGAEHLDRLGLIEELQRQGLTLAAIERYLARLPQDSTPLDLAIHRALVASWTPETPEEASRGQLERRAGRSLSEEQLDRLAAMGALERTADPEVFRVDPGLLPLGVRILDVPIPLETLLAARAVVVEHSRATARELQRLFRETVWRPFRESEPAPDDVERMKALTDHLQPMVAQALVTAFQKSLREELGEELGEAASEEQGEAAEGDSAASPDR</sequence>
<dbReference type="PROSITE" id="PS50937">
    <property type="entry name" value="HTH_MERR_2"/>
    <property type="match status" value="1"/>
</dbReference>
<evidence type="ECO:0000256" key="2">
    <source>
        <dbReference type="SAM" id="MobiDB-lite"/>
    </source>
</evidence>
<accession>A0ABW0WYL0</accession>
<evidence type="ECO:0000259" key="3">
    <source>
        <dbReference type="PROSITE" id="PS50937"/>
    </source>
</evidence>
<dbReference type="SUPFAM" id="SSF46955">
    <property type="entry name" value="Putative DNA-binding domain"/>
    <property type="match status" value="1"/>
</dbReference>
<reference evidence="5" key="1">
    <citation type="journal article" date="2019" name="Int. J. Syst. Evol. Microbiol.">
        <title>The Global Catalogue of Microorganisms (GCM) 10K type strain sequencing project: providing services to taxonomists for standard genome sequencing and annotation.</title>
        <authorList>
            <consortium name="The Broad Institute Genomics Platform"/>
            <consortium name="The Broad Institute Genome Sequencing Center for Infectious Disease"/>
            <person name="Wu L."/>
            <person name="Ma J."/>
        </authorList>
    </citation>
    <scope>NUCLEOTIDE SEQUENCE [LARGE SCALE GENOMIC DNA]</scope>
    <source>
        <strain evidence="5">CGMCC 4.1437</strain>
    </source>
</reference>
<keyword evidence="1" id="KW-0238">DNA-binding</keyword>
<dbReference type="Proteomes" id="UP001595975">
    <property type="component" value="Unassembled WGS sequence"/>
</dbReference>
<proteinExistence type="predicted"/>
<dbReference type="Gene3D" id="1.10.1660.10">
    <property type="match status" value="1"/>
</dbReference>
<dbReference type="Pfam" id="PF13411">
    <property type="entry name" value="MerR_1"/>
    <property type="match status" value="1"/>
</dbReference>
<evidence type="ECO:0000313" key="5">
    <source>
        <dbReference type="Proteomes" id="UP001595975"/>
    </source>
</evidence>